<gene>
    <name evidence="4" type="ORF">FHS79_001400</name>
</gene>
<evidence type="ECO:0000313" key="4">
    <source>
        <dbReference type="EMBL" id="MBB6227234.1"/>
    </source>
</evidence>
<reference evidence="4 5" key="1">
    <citation type="submission" date="2020-08" db="EMBL/GenBank/DDBJ databases">
        <title>Genomic Encyclopedia of Type Strains, Phase IV (KMG-IV): sequencing the most valuable type-strain genomes for metagenomic binning, comparative biology and taxonomic classification.</title>
        <authorList>
            <person name="Goeker M."/>
        </authorList>
    </citation>
    <scope>NUCLEOTIDE SEQUENCE [LARGE SCALE GENOMIC DNA]</scope>
    <source>
        <strain evidence="4 5">DSM 102189</strain>
    </source>
</reference>
<organism evidence="4 5">
    <name type="scientific">Polymorphobacter multimanifer</name>
    <dbReference type="NCBI Taxonomy" id="1070431"/>
    <lineage>
        <taxon>Bacteria</taxon>
        <taxon>Pseudomonadati</taxon>
        <taxon>Pseudomonadota</taxon>
        <taxon>Alphaproteobacteria</taxon>
        <taxon>Sphingomonadales</taxon>
        <taxon>Sphingosinicellaceae</taxon>
        <taxon>Polymorphobacter</taxon>
    </lineage>
</organism>
<dbReference type="InterPro" id="IPR012373">
    <property type="entry name" value="Ferrdict_sens_TM"/>
</dbReference>
<protein>
    <submittedName>
        <fullName evidence="4">Transmembrane sensor</fullName>
    </submittedName>
</protein>
<name>A0A841L3M7_9SPHN</name>
<dbReference type="PIRSF" id="PIRSF018266">
    <property type="entry name" value="FecR"/>
    <property type="match status" value="1"/>
</dbReference>
<dbReference type="GO" id="GO:0016989">
    <property type="term" value="F:sigma factor antagonist activity"/>
    <property type="evidence" value="ECO:0007669"/>
    <property type="project" value="TreeGrafter"/>
</dbReference>
<keyword evidence="1 4" id="KW-0812">Transmembrane</keyword>
<dbReference type="InterPro" id="IPR032623">
    <property type="entry name" value="FecR_N"/>
</dbReference>
<evidence type="ECO:0000256" key="1">
    <source>
        <dbReference type="SAM" id="Phobius"/>
    </source>
</evidence>
<feature type="domain" description="FecR N-terminal" evidence="3">
    <location>
        <begin position="10"/>
        <end position="51"/>
    </location>
</feature>
<dbReference type="Proteomes" id="UP000538147">
    <property type="component" value="Unassembled WGS sequence"/>
</dbReference>
<dbReference type="Pfam" id="PF16220">
    <property type="entry name" value="DUF4880"/>
    <property type="match status" value="1"/>
</dbReference>
<feature type="domain" description="FecR protein" evidence="2">
    <location>
        <begin position="122"/>
        <end position="212"/>
    </location>
</feature>
<keyword evidence="5" id="KW-1185">Reference proteome</keyword>
<dbReference type="PANTHER" id="PTHR30273">
    <property type="entry name" value="PERIPLASMIC SIGNAL SENSOR AND SIGMA FACTOR ACTIVATOR FECR-RELATED"/>
    <property type="match status" value="1"/>
</dbReference>
<dbReference type="PANTHER" id="PTHR30273:SF2">
    <property type="entry name" value="PROTEIN FECR"/>
    <property type="match status" value="1"/>
</dbReference>
<dbReference type="Pfam" id="PF04773">
    <property type="entry name" value="FecR"/>
    <property type="match status" value="1"/>
</dbReference>
<evidence type="ECO:0000259" key="3">
    <source>
        <dbReference type="Pfam" id="PF16220"/>
    </source>
</evidence>
<dbReference type="InterPro" id="IPR006860">
    <property type="entry name" value="FecR"/>
</dbReference>
<comment type="caution">
    <text evidence="4">The sequence shown here is derived from an EMBL/GenBank/DDBJ whole genome shotgun (WGS) entry which is preliminary data.</text>
</comment>
<dbReference type="EMBL" id="JACIIV010000009">
    <property type="protein sequence ID" value="MBB6227234.1"/>
    <property type="molecule type" value="Genomic_DNA"/>
</dbReference>
<sequence>MSWLGDNPDEAAAAWDARLRGARTTDADHKAFQAWLQQDSEHQRAYDRLQSALRTLRAHADLPELSALRDEARNTVHASRRRRMAGALALAAGIAAIVTVGALPKQEAGLAVVAEQVDEQIYATRPHEWTRVTLADGSLVTLDGNTRMAVRLGEHRRDIRLVGGRALFKVAKDQGRPFVVKAGNRTITALGTLFDVRVTPRELRVTLAEGSVAVRPAAGGPRLPQQILKPSQQLVAVAGSATPLLRSVDIQNALAWAERQFFFEDEPLATAVEEINRNADLQIIVDPSVADLRINGMFRVSDETAFIEALKLTLPIEVRPDRQGRLIITRAGARVAAM</sequence>
<dbReference type="Gene3D" id="2.60.120.1440">
    <property type="match status" value="1"/>
</dbReference>
<dbReference type="Gene3D" id="3.55.50.30">
    <property type="match status" value="1"/>
</dbReference>
<feature type="transmembrane region" description="Helical" evidence="1">
    <location>
        <begin position="84"/>
        <end position="103"/>
    </location>
</feature>
<keyword evidence="1" id="KW-0472">Membrane</keyword>
<evidence type="ECO:0000259" key="2">
    <source>
        <dbReference type="Pfam" id="PF04773"/>
    </source>
</evidence>
<keyword evidence="1" id="KW-1133">Transmembrane helix</keyword>
<dbReference type="AlphaFoldDB" id="A0A841L3M7"/>
<evidence type="ECO:0000313" key="5">
    <source>
        <dbReference type="Proteomes" id="UP000538147"/>
    </source>
</evidence>
<proteinExistence type="predicted"/>
<dbReference type="RefSeq" id="WP_184197456.1">
    <property type="nucleotide sequence ID" value="NZ_BMOX01000216.1"/>
</dbReference>
<accession>A0A841L3M7</accession>